<reference evidence="2 3" key="1">
    <citation type="journal article" date="2015" name="Nat. Commun.">
        <title>Lucilia cuprina genome unlocks parasitic fly biology to underpin future interventions.</title>
        <authorList>
            <person name="Anstead C.A."/>
            <person name="Korhonen P.K."/>
            <person name="Young N.D."/>
            <person name="Hall R.S."/>
            <person name="Jex A.R."/>
            <person name="Murali S.C."/>
            <person name="Hughes D.S."/>
            <person name="Lee S.F."/>
            <person name="Perry T."/>
            <person name="Stroehlein A.J."/>
            <person name="Ansell B.R."/>
            <person name="Breugelmans B."/>
            <person name="Hofmann A."/>
            <person name="Qu J."/>
            <person name="Dugan S."/>
            <person name="Lee S.L."/>
            <person name="Chao H."/>
            <person name="Dinh H."/>
            <person name="Han Y."/>
            <person name="Doddapaneni H.V."/>
            <person name="Worley K.C."/>
            <person name="Muzny D.M."/>
            <person name="Ioannidis P."/>
            <person name="Waterhouse R.M."/>
            <person name="Zdobnov E.M."/>
            <person name="James P.J."/>
            <person name="Bagnall N.H."/>
            <person name="Kotze A.C."/>
            <person name="Gibbs R.A."/>
            <person name="Richards S."/>
            <person name="Batterham P."/>
            <person name="Gasser R.B."/>
        </authorList>
    </citation>
    <scope>NUCLEOTIDE SEQUENCE [LARGE SCALE GENOMIC DNA]</scope>
    <source>
        <strain evidence="2 3">LS</strain>
        <tissue evidence="2">Full body</tissue>
    </source>
</reference>
<gene>
    <name evidence="2" type="ORF">FF38_07972</name>
</gene>
<protein>
    <recommendedName>
        <fullName evidence="4">M-phase phosphoprotein 6</fullName>
    </recommendedName>
</protein>
<dbReference type="EMBL" id="JRES01000842">
    <property type="protein sequence ID" value="KNC27806.1"/>
    <property type="molecule type" value="Genomic_DNA"/>
</dbReference>
<evidence type="ECO:0000256" key="1">
    <source>
        <dbReference type="SAM" id="MobiDB-lite"/>
    </source>
</evidence>
<dbReference type="Proteomes" id="UP000037069">
    <property type="component" value="Unassembled WGS sequence"/>
</dbReference>
<dbReference type="PANTHER" id="PTHR13582:SF0">
    <property type="entry name" value="M-PHASE PHOSPHOPROTEIN 6"/>
    <property type="match status" value="1"/>
</dbReference>
<dbReference type="AlphaFoldDB" id="A0A0L0C6C7"/>
<dbReference type="Pfam" id="PF10175">
    <property type="entry name" value="MPP6"/>
    <property type="match status" value="1"/>
</dbReference>
<evidence type="ECO:0000313" key="3">
    <source>
        <dbReference type="Proteomes" id="UP000037069"/>
    </source>
</evidence>
<dbReference type="PANTHER" id="PTHR13582">
    <property type="entry name" value="M-PHASE PHOSPHOPROTEIN 6"/>
    <property type="match status" value="1"/>
</dbReference>
<accession>A0A0L0C6C7</accession>
<organism evidence="2 3">
    <name type="scientific">Lucilia cuprina</name>
    <name type="common">Green bottle fly</name>
    <name type="synonym">Australian sheep blowfly</name>
    <dbReference type="NCBI Taxonomy" id="7375"/>
    <lineage>
        <taxon>Eukaryota</taxon>
        <taxon>Metazoa</taxon>
        <taxon>Ecdysozoa</taxon>
        <taxon>Arthropoda</taxon>
        <taxon>Hexapoda</taxon>
        <taxon>Insecta</taxon>
        <taxon>Pterygota</taxon>
        <taxon>Neoptera</taxon>
        <taxon>Endopterygota</taxon>
        <taxon>Diptera</taxon>
        <taxon>Brachycera</taxon>
        <taxon>Muscomorpha</taxon>
        <taxon>Oestroidea</taxon>
        <taxon>Calliphoridae</taxon>
        <taxon>Luciliinae</taxon>
        <taxon>Lucilia</taxon>
    </lineage>
</organism>
<feature type="compositionally biased region" description="Basic residues" evidence="1">
    <location>
        <begin position="161"/>
        <end position="170"/>
    </location>
</feature>
<keyword evidence="3" id="KW-1185">Reference proteome</keyword>
<comment type="caution">
    <text evidence="2">The sequence shown here is derived from an EMBL/GenBank/DDBJ whole genome shotgun (WGS) entry which is preliminary data.</text>
</comment>
<dbReference type="OMA" id="SYTICAG"/>
<feature type="region of interest" description="Disordered" evidence="1">
    <location>
        <begin position="135"/>
        <end position="182"/>
    </location>
</feature>
<feature type="compositionally biased region" description="Low complexity" evidence="1">
    <location>
        <begin position="137"/>
        <end position="146"/>
    </location>
</feature>
<name>A0A0L0C6C7_LUCCU</name>
<dbReference type="InterPro" id="IPR019324">
    <property type="entry name" value="MPP6"/>
</dbReference>
<sequence>MATKNFTKPRLSKGILEMKFMQRTKAKVDKEIEAAEGRAMYSNEITEKMLNSNSNFIIEPSFVHCENLIEGRLSFRGMNPEIERLLELEREEKAAAKRQEQSTEVSNDDMVKFYQNKTAGAAHTIEKKFNKFKKINQNKNNNNNSNNKRHLEDEQAAGSAGKKKKAKFMKPKTSDDEEEQNN</sequence>
<dbReference type="STRING" id="7375.A0A0L0C6C7"/>
<evidence type="ECO:0000313" key="2">
    <source>
        <dbReference type="EMBL" id="KNC27806.1"/>
    </source>
</evidence>
<evidence type="ECO:0008006" key="4">
    <source>
        <dbReference type="Google" id="ProtNLM"/>
    </source>
</evidence>
<dbReference type="GO" id="GO:0000460">
    <property type="term" value="P:maturation of 5.8S rRNA"/>
    <property type="evidence" value="ECO:0007669"/>
    <property type="project" value="TreeGrafter"/>
</dbReference>
<dbReference type="OrthoDB" id="20403at2759"/>
<proteinExistence type="predicted"/>